<proteinExistence type="predicted"/>
<dbReference type="Proteomes" id="UP000308697">
    <property type="component" value="Unassembled WGS sequence"/>
</dbReference>
<evidence type="ECO:0008006" key="5">
    <source>
        <dbReference type="Google" id="ProtNLM"/>
    </source>
</evidence>
<dbReference type="EMBL" id="SUMB01000007">
    <property type="protein sequence ID" value="TJZ50927.1"/>
    <property type="molecule type" value="Genomic_DNA"/>
</dbReference>
<evidence type="ECO:0000313" key="3">
    <source>
        <dbReference type="EMBL" id="TJZ50927.1"/>
    </source>
</evidence>
<name>A0A4U0NAI6_9ACTN</name>
<evidence type="ECO:0000313" key="4">
    <source>
        <dbReference type="Proteomes" id="UP000308697"/>
    </source>
</evidence>
<feature type="signal peptide" evidence="2">
    <location>
        <begin position="1"/>
        <end position="33"/>
    </location>
</feature>
<comment type="caution">
    <text evidence="3">The sequence shown here is derived from an EMBL/GenBank/DDBJ whole genome shotgun (WGS) entry which is preliminary data.</text>
</comment>
<organism evidence="3 4">
    <name type="scientific">Streptomyces piniterrae</name>
    <dbReference type="NCBI Taxonomy" id="2571125"/>
    <lineage>
        <taxon>Bacteria</taxon>
        <taxon>Bacillati</taxon>
        <taxon>Actinomycetota</taxon>
        <taxon>Actinomycetes</taxon>
        <taxon>Kitasatosporales</taxon>
        <taxon>Streptomycetaceae</taxon>
        <taxon>Streptomyces</taxon>
    </lineage>
</organism>
<feature type="chain" id="PRO_5020474061" description="Lipoprotein" evidence="2">
    <location>
        <begin position="34"/>
        <end position="467"/>
    </location>
</feature>
<protein>
    <recommendedName>
        <fullName evidence="5">Lipoprotein</fullName>
    </recommendedName>
</protein>
<dbReference type="RefSeq" id="WP_136741562.1">
    <property type="nucleotide sequence ID" value="NZ_SUMB01000007.1"/>
</dbReference>
<dbReference type="AlphaFoldDB" id="A0A4U0NAI6"/>
<evidence type="ECO:0000256" key="1">
    <source>
        <dbReference type="SAM" id="MobiDB-lite"/>
    </source>
</evidence>
<keyword evidence="4" id="KW-1185">Reference proteome</keyword>
<accession>A0A4U0NAI6</accession>
<sequence>MSGQRRRRRRPSRAGAVAAVPLLALLAPLAGCASEPPPAARFPDVQRMLDARARAVQGRDAAGFLDSVDPRATGYRDRQRRVFGSLTALPLTDWHYDLVSTGAFPLPAGGSGERLAAEVRLRYRLKGYDTAPVTTIQYLTLTERDGRWRISSDSDGAKAGRTGTRQLWDQGPVRLVRGRHSLVLGGASDPARLRDLARRVDAAVPAVSAAWKGAWSGKVIVEAPDSVARMAQLLGGDDPSGYAGIAAVTTGEAGASTTAPADRVIINPEAYEEPSDLGRKIVLTHETTHVATRAATTAATPLWLSEGFADWVAYRGTHRKPAVAAPELSRAVATGRPPARLPGDADFGFDAGAARLARAYEGGWLACRMIADKWGEAKLIAFYRAVGKAGGATSAGMAVAPLEAVQPDATAAVGEEAPTAGASPGTGDDHRRPARAGRLDRAMRAQLGVGTAEFTRQWRAYVKRQLR</sequence>
<evidence type="ECO:0000256" key="2">
    <source>
        <dbReference type="SAM" id="SignalP"/>
    </source>
</evidence>
<dbReference type="OrthoDB" id="5242307at2"/>
<feature type="region of interest" description="Disordered" evidence="1">
    <location>
        <begin position="411"/>
        <end position="433"/>
    </location>
</feature>
<gene>
    <name evidence="3" type="ORF">FCH28_20660</name>
</gene>
<keyword evidence="2" id="KW-0732">Signal</keyword>
<reference evidence="3 4" key="1">
    <citation type="submission" date="2019-04" db="EMBL/GenBank/DDBJ databases">
        <title>Streptomyces piniterrae sp. nov., a heliquinomycin-producing actinomycete isolated from rhizosphere soil of Pinus yunnanensis.</title>
        <authorList>
            <person name="Zhuang X."/>
            <person name="Zhao J."/>
        </authorList>
    </citation>
    <scope>NUCLEOTIDE SEQUENCE [LARGE SCALE GENOMIC DNA]</scope>
    <source>
        <strain evidence="4">jys28</strain>
    </source>
</reference>